<name>A0ACC1C5W9_9ROSI</name>
<proteinExistence type="predicted"/>
<evidence type="ECO:0000313" key="2">
    <source>
        <dbReference type="Proteomes" id="UP001164250"/>
    </source>
</evidence>
<accession>A0ACC1C5W9</accession>
<gene>
    <name evidence="1" type="ORF">Patl1_02369</name>
</gene>
<reference evidence="2" key="1">
    <citation type="journal article" date="2023" name="G3 (Bethesda)">
        <title>Genome assembly and association tests identify interacting loci associated with vigor, precocity, and sex in interspecific pistachio rootstocks.</title>
        <authorList>
            <person name="Palmer W."/>
            <person name="Jacygrad E."/>
            <person name="Sagayaradj S."/>
            <person name="Cavanaugh K."/>
            <person name="Han R."/>
            <person name="Bertier L."/>
            <person name="Beede B."/>
            <person name="Kafkas S."/>
            <person name="Golino D."/>
            <person name="Preece J."/>
            <person name="Michelmore R."/>
        </authorList>
    </citation>
    <scope>NUCLEOTIDE SEQUENCE [LARGE SCALE GENOMIC DNA]</scope>
</reference>
<dbReference type="EMBL" id="CM047897">
    <property type="protein sequence ID" value="KAJ0111022.1"/>
    <property type="molecule type" value="Genomic_DNA"/>
</dbReference>
<protein>
    <submittedName>
        <fullName evidence="1">Uncharacterized protein</fullName>
    </submittedName>
</protein>
<dbReference type="Proteomes" id="UP001164250">
    <property type="component" value="Chromosome 1"/>
</dbReference>
<sequence length="172" mass="18459">MTRFSRVLLSHQKPFSSSTPPLESITLEESDFVLVLAVLLCALICVVGLVAAASCAWRRRYNANCPSSAANKGVKKKFAALSSSDYAICLGEFAEGDEMRMLPQCGHGFHVVCIDKWLASHSSCPSCHQILAVATCKNCEGGGGAFISEKQVKVEEDSASNANDDNNNVFLP</sequence>
<evidence type="ECO:0000313" key="1">
    <source>
        <dbReference type="EMBL" id="KAJ0111022.1"/>
    </source>
</evidence>
<organism evidence="1 2">
    <name type="scientific">Pistacia atlantica</name>
    <dbReference type="NCBI Taxonomy" id="434234"/>
    <lineage>
        <taxon>Eukaryota</taxon>
        <taxon>Viridiplantae</taxon>
        <taxon>Streptophyta</taxon>
        <taxon>Embryophyta</taxon>
        <taxon>Tracheophyta</taxon>
        <taxon>Spermatophyta</taxon>
        <taxon>Magnoliopsida</taxon>
        <taxon>eudicotyledons</taxon>
        <taxon>Gunneridae</taxon>
        <taxon>Pentapetalae</taxon>
        <taxon>rosids</taxon>
        <taxon>malvids</taxon>
        <taxon>Sapindales</taxon>
        <taxon>Anacardiaceae</taxon>
        <taxon>Pistacia</taxon>
    </lineage>
</organism>
<keyword evidence="2" id="KW-1185">Reference proteome</keyword>
<comment type="caution">
    <text evidence="1">The sequence shown here is derived from an EMBL/GenBank/DDBJ whole genome shotgun (WGS) entry which is preliminary data.</text>
</comment>